<reference evidence="2 3" key="1">
    <citation type="submission" date="2016-10" db="EMBL/GenBank/DDBJ databases">
        <authorList>
            <person name="de Groot N.N."/>
        </authorList>
    </citation>
    <scope>NUCLEOTIDE SEQUENCE [LARGE SCALE GENOMIC DNA]</scope>
    <source>
        <strain evidence="2 3">DSM 3217</strain>
    </source>
</reference>
<evidence type="ECO:0000313" key="3">
    <source>
        <dbReference type="Proteomes" id="UP000199228"/>
    </source>
</evidence>
<name>A0A1G6B412_EUBOX</name>
<feature type="transmembrane region" description="Helical" evidence="1">
    <location>
        <begin position="6"/>
        <end position="27"/>
    </location>
</feature>
<organism evidence="2 3">
    <name type="scientific">Eubacterium oxidoreducens</name>
    <dbReference type="NCBI Taxonomy" id="1732"/>
    <lineage>
        <taxon>Bacteria</taxon>
        <taxon>Bacillati</taxon>
        <taxon>Bacillota</taxon>
        <taxon>Clostridia</taxon>
        <taxon>Eubacteriales</taxon>
        <taxon>Eubacteriaceae</taxon>
        <taxon>Eubacterium</taxon>
    </lineage>
</organism>
<keyword evidence="1" id="KW-0812">Transmembrane</keyword>
<evidence type="ECO:0000313" key="2">
    <source>
        <dbReference type="EMBL" id="SDB15390.1"/>
    </source>
</evidence>
<keyword evidence="1" id="KW-1133">Transmembrane helix</keyword>
<dbReference type="Proteomes" id="UP000199228">
    <property type="component" value="Unassembled WGS sequence"/>
</dbReference>
<accession>A0A1G6B412</accession>
<evidence type="ECO:0000256" key="1">
    <source>
        <dbReference type="SAM" id="Phobius"/>
    </source>
</evidence>
<dbReference type="EMBL" id="FMXR01000008">
    <property type="protein sequence ID" value="SDB15390.1"/>
    <property type="molecule type" value="Genomic_DNA"/>
</dbReference>
<gene>
    <name evidence="2" type="ORF">SAMN02910417_01146</name>
</gene>
<keyword evidence="1" id="KW-0472">Membrane</keyword>
<proteinExistence type="predicted"/>
<dbReference type="STRING" id="1732.SAMN02910417_01146"/>
<protein>
    <submittedName>
        <fullName evidence="2">Uncharacterized protein</fullName>
    </submittedName>
</protein>
<dbReference type="AlphaFoldDB" id="A0A1G6B412"/>
<sequence>MRTAIISIVIGLIAAMTIIAVVLIGGANTREQTLENDMSDALKNVLVEVLSGEIDDEEEMKGAIIGNIVETIGDENSSLNVKILELDIEKGLACVQVTKTYEPSANDQSGNKESTVSCTRCVIVNRTNEEASETLYTVDFYASPKSVNSTIKYQSVTVEEGTCIPTSLLSGVADFAGVESVSWKCSDGNVYTTEELSELEVDKNLTFTLVQ</sequence>
<dbReference type="RefSeq" id="WP_090173150.1">
    <property type="nucleotide sequence ID" value="NZ_FMXR01000008.1"/>
</dbReference>
<keyword evidence="3" id="KW-1185">Reference proteome</keyword>